<dbReference type="PRINTS" id="PR01483">
    <property type="entry name" value="FASYNTHASE"/>
</dbReference>
<dbReference type="EC" id="2.3.1.86" evidence="6"/>
<name>A0ABR2VQ64_9FUNG</name>
<dbReference type="PANTHER" id="PTHR10982:SF21">
    <property type="entry name" value="FATTY ACID SYNTHASE SUBUNIT BETA"/>
    <property type="match status" value="1"/>
</dbReference>
<dbReference type="SUPFAM" id="SSF52151">
    <property type="entry name" value="FabD/lysophospholipase-like"/>
    <property type="match status" value="1"/>
</dbReference>
<dbReference type="InterPro" id="IPR016039">
    <property type="entry name" value="Thiolase-like"/>
</dbReference>
<dbReference type="Gene3D" id="3.40.50.720">
    <property type="entry name" value="NAD(P)-binding Rossmann-like Domain"/>
    <property type="match status" value="2"/>
</dbReference>
<dbReference type="Pfam" id="PF18325">
    <property type="entry name" value="Fas_alpha_ACP"/>
    <property type="match status" value="1"/>
</dbReference>
<dbReference type="PANTHER" id="PTHR10982">
    <property type="entry name" value="MALONYL COA-ACYL CARRIER PROTEIN TRANSACYLASE"/>
    <property type="match status" value="1"/>
</dbReference>
<keyword evidence="7" id="KW-1185">Reference proteome</keyword>
<dbReference type="Gene3D" id="3.30.70.3330">
    <property type="match status" value="1"/>
</dbReference>
<dbReference type="Pfam" id="PF18314">
    <property type="entry name" value="FAS_I_H"/>
    <property type="match status" value="1"/>
</dbReference>
<dbReference type="CDD" id="cd08950">
    <property type="entry name" value="KR_fFAS_SDR_c_like"/>
    <property type="match status" value="1"/>
</dbReference>
<dbReference type="InterPro" id="IPR016035">
    <property type="entry name" value="Acyl_Trfase/lysoPLipase"/>
</dbReference>
<dbReference type="InterPro" id="IPR003965">
    <property type="entry name" value="Fatty_acid_synthase"/>
</dbReference>
<dbReference type="InterPro" id="IPR036291">
    <property type="entry name" value="NAD(P)-bd_dom_sf"/>
</dbReference>
<dbReference type="Gene3D" id="6.10.250.1930">
    <property type="match status" value="1"/>
</dbReference>
<feature type="domain" description="Malonyl-CoA:ACP transacylase (MAT)" evidence="3">
    <location>
        <begin position="21"/>
        <end position="279"/>
    </location>
</feature>
<gene>
    <name evidence="6" type="primary">fas2_6</name>
    <name evidence="6" type="ORF">K7432_014579</name>
</gene>
<feature type="domain" description="Fatty acid synthase type I helical" evidence="4">
    <location>
        <begin position="632"/>
        <end position="831"/>
    </location>
</feature>
<dbReference type="SUPFAM" id="SSF51735">
    <property type="entry name" value="NAD(P)-binding Rossmann-fold domains"/>
    <property type="match status" value="1"/>
</dbReference>
<dbReference type="Proteomes" id="UP001479436">
    <property type="component" value="Unassembled WGS sequence"/>
</dbReference>
<evidence type="ECO:0000256" key="2">
    <source>
        <dbReference type="SAM" id="Coils"/>
    </source>
</evidence>
<dbReference type="Pfam" id="PF00698">
    <property type="entry name" value="Acyl_transf_1"/>
    <property type="match status" value="1"/>
</dbReference>
<evidence type="ECO:0000256" key="1">
    <source>
        <dbReference type="ARBA" id="ARBA00022679"/>
    </source>
</evidence>
<dbReference type="EMBL" id="JASJQH010008574">
    <property type="protein sequence ID" value="KAK9687937.1"/>
    <property type="molecule type" value="Genomic_DNA"/>
</dbReference>
<feature type="domain" description="Fatty acid synthase subunit alpha acyl carrier" evidence="5">
    <location>
        <begin position="439"/>
        <end position="601"/>
    </location>
</feature>
<evidence type="ECO:0000259" key="5">
    <source>
        <dbReference type="Pfam" id="PF18325"/>
    </source>
</evidence>
<dbReference type="InterPro" id="IPR050830">
    <property type="entry name" value="Fungal_FAS"/>
</dbReference>
<dbReference type="InterPro" id="IPR014043">
    <property type="entry name" value="Acyl_transferase_dom"/>
</dbReference>
<proteinExistence type="predicted"/>
<dbReference type="Gene3D" id="6.10.140.1400">
    <property type="match status" value="1"/>
</dbReference>
<keyword evidence="2" id="KW-0175">Coiled coil</keyword>
<accession>A0ABR2VQ64</accession>
<evidence type="ECO:0000259" key="4">
    <source>
        <dbReference type="Pfam" id="PF18314"/>
    </source>
</evidence>
<evidence type="ECO:0000313" key="6">
    <source>
        <dbReference type="EMBL" id="KAK9687937.1"/>
    </source>
</evidence>
<dbReference type="Gene3D" id="3.40.47.10">
    <property type="match status" value="1"/>
</dbReference>
<keyword evidence="6" id="KW-0012">Acyltransferase</keyword>
<reference evidence="6 7" key="1">
    <citation type="submission" date="2023-04" db="EMBL/GenBank/DDBJ databases">
        <title>Genome of Basidiobolus ranarum AG-B5.</title>
        <authorList>
            <person name="Stajich J.E."/>
            <person name="Carter-House D."/>
            <person name="Gryganskyi A."/>
        </authorList>
    </citation>
    <scope>NUCLEOTIDE SEQUENCE [LARGE SCALE GENOMIC DNA]</scope>
    <source>
        <strain evidence="6 7">AG-B5</strain>
    </source>
</reference>
<feature type="non-terminal residue" evidence="6">
    <location>
        <position position="1280"/>
    </location>
</feature>
<comment type="caution">
    <text evidence="6">The sequence shown here is derived from an EMBL/GenBank/DDBJ whole genome shotgun (WGS) entry which is preliminary data.</text>
</comment>
<dbReference type="Gene3D" id="3.90.25.70">
    <property type="match status" value="1"/>
</dbReference>
<dbReference type="InterPro" id="IPR040899">
    <property type="entry name" value="Fas_alpha_ACP"/>
</dbReference>
<dbReference type="GO" id="GO:0004321">
    <property type="term" value="F:fatty-acyl-CoA synthase activity"/>
    <property type="evidence" value="ECO:0007669"/>
    <property type="project" value="UniProtKB-EC"/>
</dbReference>
<dbReference type="InterPro" id="IPR041550">
    <property type="entry name" value="FASI_helical"/>
</dbReference>
<evidence type="ECO:0000259" key="3">
    <source>
        <dbReference type="Pfam" id="PF00698"/>
    </source>
</evidence>
<protein>
    <submittedName>
        <fullName evidence="6">Fatty acid synthase alpha subunit Lsd1</fullName>
        <ecNumber evidence="6">2.3.1.86</ecNumber>
    </submittedName>
</protein>
<keyword evidence="1 6" id="KW-0808">Transferase</keyword>
<organism evidence="6 7">
    <name type="scientific">Basidiobolus ranarum</name>
    <dbReference type="NCBI Taxonomy" id="34480"/>
    <lineage>
        <taxon>Eukaryota</taxon>
        <taxon>Fungi</taxon>
        <taxon>Fungi incertae sedis</taxon>
        <taxon>Zoopagomycota</taxon>
        <taxon>Entomophthoromycotina</taxon>
        <taxon>Basidiobolomycetes</taxon>
        <taxon>Basidiobolales</taxon>
        <taxon>Basidiobolaceae</taxon>
        <taxon>Basidiobolus</taxon>
    </lineage>
</organism>
<evidence type="ECO:0000313" key="7">
    <source>
        <dbReference type="Proteomes" id="UP001479436"/>
    </source>
</evidence>
<sequence>MVSKKRLFPDINEHTMFHVWKSPTGLLNATQFTQPALTLMEKAAMEDMRSKGVICQNSPFAGHSLGEYAALTCIADALSIETLTAIVFYRGLVMQSAVKRNAAGKSQYAMCAVNPLRVHPAFSNELFSKVVSTIVKANGESDSLLEIVNHNVENLQYVVTGDIVSLEALEKVLNVLKNDIKELIKHGEDKIFEHTLALINTEIDVARRKRETNGIFSLTRGSATIPLSGIDVPFHSSFLMWVVPGFREFLQERIPTIHLDKLIGKYIPNLMGEVFTLEHDFVERVYEKTGSELVKKVLDQWNDYFSLVENREELGVTLVIELLGYQIASSVRWIETQDVLFDQLNVERIVEIGPSSTLAGMAERTISMKYAKPDHSNGRKRQILNYMKHKTEIYYKFQDVIAEEEPTPTPVPVATPTEPIPQIVVAAEPVTSSPAVEVEDTPIQASDILLAIVAQKIKKSINDVSAQKTIKDISGGKSTLQNEIQGDLHAEFGGKVIPLKAEEIPLEELGQQISTGHSGNLGKYTSALVNKMLTLKMPAGFSLGKVKDYLKENFGLGPMRTSIVLLFGTTMEPAARLGGDSDATKWLDSVVSYYGNVKGMKITKNSGGEARVNSNSATGVINSAELVALKIKQDSMLREQLETYAKYLGTDLRENERVLKEYVNEQANVQTELDSWNEEMGDAFGQGIKPKFTPTKARFFDSYWNWACQDWWNLIYDQQNGRDMRSLEELLKSELFLALTNRHSANLVQQIEYCVNSIFGTKVDIVSTSLKAFGIEILKSFKESTEPVCKFINKFSAPKTVITDDGELQYKEVPRAGVKDASTYVDSIENGVDCNGTKYPYLFLRPSTISGVREMDSTLTKQFLNELKTIADSGISFTNTYTLLTGCGENSIGETMLKAILMGGGNVVATTSGFSKATADRYRMIYERYGSKDSSLVVVPFNQGSLRDINALIDYIYTKDERGDGLGWDLDYIIPFAAISENGRTISDIDSKSELAHRIMLTNLIRILGAVKNKKIENSCYTHPAHVILPMSLNHGIFGNDGLYGESKIGLEVMMNKWSSEDWAGYLSIVGASIGWTRGTGLMSVNNIISEGIERRFGMRTFSTTEMVFNLIGLMSKTMISLAQKAPLFADLNGGMQFAENLNVALKQIRQELTSEAEKKKVIIREDQEEVKGFSGETKKPASQVHPRSNMKFSFPELKSYNGYKHLDYLKGNLDLEKVIVVTGYGEVGVYGGVRTRWEMESEGQFSLEGCIEMAWIMGFIKYVRYKQTKDGKLFSGWLD</sequence>
<feature type="coiled-coil region" evidence="2">
    <location>
        <begin position="1136"/>
        <end position="1170"/>
    </location>
</feature>
<feature type="coiled-coil region" evidence="2">
    <location>
        <begin position="652"/>
        <end position="679"/>
    </location>
</feature>